<keyword evidence="2" id="KW-0949">S-adenosyl-L-methionine</keyword>
<reference evidence="4 5" key="1">
    <citation type="journal article" date="2010" name="J. Bacteriol.">
        <title>Genome sequence of Lentisphaera araneosa HTCC2155T, the type species of the order Lentisphaerales in the phylum Lentisphaerae.</title>
        <authorList>
            <person name="Thrash J.C."/>
            <person name="Cho J.C."/>
            <person name="Vergin K.L."/>
            <person name="Morris R.M."/>
            <person name="Giovannoni S.J."/>
        </authorList>
    </citation>
    <scope>NUCLEOTIDE SEQUENCE [LARGE SCALE GENOMIC DNA]</scope>
    <source>
        <strain evidence="4 5">HTCC2155</strain>
    </source>
</reference>
<dbReference type="PROSITE" id="PS51918">
    <property type="entry name" value="RADICAL_SAM"/>
    <property type="match status" value="1"/>
</dbReference>
<dbReference type="SFLD" id="SFLDS00029">
    <property type="entry name" value="Radical_SAM"/>
    <property type="match status" value="1"/>
</dbReference>
<dbReference type="GO" id="GO:0046872">
    <property type="term" value="F:metal ion binding"/>
    <property type="evidence" value="ECO:0007669"/>
    <property type="project" value="UniProtKB-UniRule"/>
</dbReference>
<feature type="domain" description="Radical SAM core" evidence="3">
    <location>
        <begin position="2"/>
        <end position="229"/>
    </location>
</feature>
<dbReference type="SFLD" id="SFLDG01065">
    <property type="entry name" value="anaerobic_coproporphyrinogen-I"/>
    <property type="match status" value="1"/>
</dbReference>
<keyword evidence="2" id="KW-0963">Cytoplasm</keyword>
<dbReference type="EMBL" id="ABCK01000017">
    <property type="protein sequence ID" value="EDM26343.1"/>
    <property type="molecule type" value="Genomic_DNA"/>
</dbReference>
<dbReference type="GO" id="GO:0006779">
    <property type="term" value="P:porphyrin-containing compound biosynthetic process"/>
    <property type="evidence" value="ECO:0007669"/>
    <property type="project" value="InterPro"/>
</dbReference>
<dbReference type="Proteomes" id="UP000004947">
    <property type="component" value="Unassembled WGS sequence"/>
</dbReference>
<keyword evidence="2" id="KW-0479">Metal-binding</keyword>
<comment type="similarity">
    <text evidence="1">Belongs to the anaerobic coproporphyrinogen-III oxidase family. HemW subfamily.</text>
</comment>
<dbReference type="OrthoDB" id="9808022at2"/>
<proteinExistence type="inferred from homology"/>
<keyword evidence="2" id="KW-0349">Heme</keyword>
<dbReference type="PANTHER" id="PTHR13932:SF5">
    <property type="entry name" value="RADICAL S-ADENOSYL METHIONINE DOMAIN-CONTAINING PROTEIN 1, MITOCHONDRIAL"/>
    <property type="match status" value="1"/>
</dbReference>
<evidence type="ECO:0000256" key="1">
    <source>
        <dbReference type="ARBA" id="ARBA00006100"/>
    </source>
</evidence>
<keyword evidence="2" id="KW-0004">4Fe-4S</keyword>
<dbReference type="SFLD" id="SFLDF00562">
    <property type="entry name" value="HemN-like__clustered_with_heat"/>
    <property type="match status" value="1"/>
</dbReference>
<dbReference type="SUPFAM" id="SSF102114">
    <property type="entry name" value="Radical SAM enzymes"/>
    <property type="match status" value="1"/>
</dbReference>
<dbReference type="GO" id="GO:0004109">
    <property type="term" value="F:coproporphyrinogen oxidase activity"/>
    <property type="evidence" value="ECO:0007669"/>
    <property type="project" value="InterPro"/>
</dbReference>
<dbReference type="GO" id="GO:0051539">
    <property type="term" value="F:4 iron, 4 sulfur cluster binding"/>
    <property type="evidence" value="ECO:0007669"/>
    <property type="project" value="UniProtKB-UniRule"/>
</dbReference>
<dbReference type="GO" id="GO:0005737">
    <property type="term" value="C:cytoplasm"/>
    <property type="evidence" value="ECO:0007669"/>
    <property type="project" value="UniProtKB-SubCell"/>
</dbReference>
<dbReference type="InterPro" id="IPR023404">
    <property type="entry name" value="rSAM_horseshoe"/>
</dbReference>
<protein>
    <recommendedName>
        <fullName evidence="2">Heme chaperone HemW</fullName>
    </recommendedName>
</protein>
<dbReference type="SMART" id="SM00729">
    <property type="entry name" value="Elp3"/>
    <property type="match status" value="1"/>
</dbReference>
<dbReference type="InterPro" id="IPR010723">
    <property type="entry name" value="HemN_C"/>
</dbReference>
<comment type="subcellular location">
    <subcellularLocation>
        <location evidence="2">Cytoplasm</location>
    </subcellularLocation>
</comment>
<evidence type="ECO:0000313" key="4">
    <source>
        <dbReference type="EMBL" id="EDM26343.1"/>
    </source>
</evidence>
<dbReference type="Gene3D" id="3.80.30.20">
    <property type="entry name" value="tm_1862 like domain"/>
    <property type="match status" value="1"/>
</dbReference>
<comment type="caution">
    <text evidence="4">The sequence shown here is derived from an EMBL/GenBank/DDBJ whole genome shotgun (WGS) entry which is preliminary data.</text>
</comment>
<dbReference type="SFLD" id="SFLDG01082">
    <property type="entry name" value="B12-binding_domain_containing"/>
    <property type="match status" value="1"/>
</dbReference>
<keyword evidence="2" id="KW-0411">Iron-sulfur</keyword>
<dbReference type="AlphaFoldDB" id="A6DPP8"/>
<evidence type="ECO:0000259" key="3">
    <source>
        <dbReference type="PROSITE" id="PS51918"/>
    </source>
</evidence>
<keyword evidence="2" id="KW-0143">Chaperone</keyword>
<dbReference type="Pfam" id="PF06969">
    <property type="entry name" value="HemN_C"/>
    <property type="match status" value="1"/>
</dbReference>
<name>A6DPP8_9BACT</name>
<dbReference type="NCBIfam" id="TIGR00539">
    <property type="entry name" value="hemN_rel"/>
    <property type="match status" value="1"/>
</dbReference>
<dbReference type="InterPro" id="IPR004559">
    <property type="entry name" value="HemW-like"/>
</dbReference>
<dbReference type="RefSeq" id="WP_007279829.1">
    <property type="nucleotide sequence ID" value="NZ_ABCK01000017.1"/>
</dbReference>
<dbReference type="InterPro" id="IPR007197">
    <property type="entry name" value="rSAM"/>
</dbReference>
<organism evidence="4 5">
    <name type="scientific">Lentisphaera araneosa HTCC2155</name>
    <dbReference type="NCBI Taxonomy" id="313628"/>
    <lineage>
        <taxon>Bacteria</taxon>
        <taxon>Pseudomonadati</taxon>
        <taxon>Lentisphaerota</taxon>
        <taxon>Lentisphaeria</taxon>
        <taxon>Lentisphaerales</taxon>
        <taxon>Lentisphaeraceae</taxon>
        <taxon>Lentisphaera</taxon>
    </lineage>
</organism>
<sequence length="375" mass="42361">MFSAVEFDSLYIHVPFCKNICDYCTLYSVVENSKEIRQQYLSKIQNELNASLEQLDNLKTIFIGGGTPNALSSDELEQLLHSIQALKIPSEFTVECNPASITEEKLQLMQNYGVNRLSFGGQSTSRKTRKALGRRTGDVELFKAIDLAQKFGFKRINVDLIYAVPGQTLADWQYDVQQVLSQGIRHFSAYSLILEEGAEITKRIKETDDDLAVEMYHLCEDLLKEAGLERYEVSNYAVPGEECRHNLGIWHGAKYLGLGPAAASFDGLLRWTQKADLKAWLNGEKAKLDEIPLKERVAEVLAFGFRTKMGWQKELLHSLYGSEVLNEYKDILDKLVIQGLLEETASYIRATEQGLLFADEIASVLIDYSQETMSS</sequence>
<gene>
    <name evidence="4" type="ORF">LNTAR_19767</name>
</gene>
<accession>A6DPP8</accession>
<evidence type="ECO:0000256" key="2">
    <source>
        <dbReference type="RuleBase" id="RU364116"/>
    </source>
</evidence>
<dbReference type="PANTHER" id="PTHR13932">
    <property type="entry name" value="COPROPORPHYRINIGEN III OXIDASE"/>
    <property type="match status" value="1"/>
</dbReference>
<dbReference type="eggNOG" id="COG0635">
    <property type="taxonomic scope" value="Bacteria"/>
</dbReference>
<comment type="function">
    <text evidence="2">Probably acts as a heme chaperone, transferring heme to an unknown acceptor. Binds one molecule of heme per monomer, possibly covalently. Binds 1 [4Fe-4S] cluster. The cluster is coordinated with 3 cysteines and an exchangeable S-adenosyl-L-methionine.</text>
</comment>
<dbReference type="InterPro" id="IPR034505">
    <property type="entry name" value="Coproporphyrinogen-III_oxidase"/>
</dbReference>
<dbReference type="InterPro" id="IPR006638">
    <property type="entry name" value="Elp3/MiaA/NifB-like_rSAM"/>
</dbReference>
<dbReference type="InterPro" id="IPR058240">
    <property type="entry name" value="rSAM_sf"/>
</dbReference>
<dbReference type="Pfam" id="PF04055">
    <property type="entry name" value="Radical_SAM"/>
    <property type="match status" value="1"/>
</dbReference>
<keyword evidence="5" id="KW-1185">Reference proteome</keyword>
<keyword evidence="2" id="KW-0408">Iron</keyword>
<evidence type="ECO:0000313" key="5">
    <source>
        <dbReference type="Proteomes" id="UP000004947"/>
    </source>
</evidence>
<dbReference type="STRING" id="313628.LNTAR_19767"/>